<name>A0A840Q4S6_9PSEU</name>
<dbReference type="EMBL" id="JACHIW010000001">
    <property type="protein sequence ID" value="MBB5153738.1"/>
    <property type="molecule type" value="Genomic_DNA"/>
</dbReference>
<dbReference type="InterPro" id="IPR002925">
    <property type="entry name" value="Dienelactn_hydro"/>
</dbReference>
<dbReference type="GO" id="GO:0016787">
    <property type="term" value="F:hydrolase activity"/>
    <property type="evidence" value="ECO:0007669"/>
    <property type="project" value="InterPro"/>
</dbReference>
<accession>A0A840Q4S6</accession>
<dbReference type="AlphaFoldDB" id="A0A840Q4S6"/>
<dbReference type="PANTHER" id="PTHR22946">
    <property type="entry name" value="DIENELACTONE HYDROLASE DOMAIN-CONTAINING PROTEIN-RELATED"/>
    <property type="match status" value="1"/>
</dbReference>
<evidence type="ECO:0000313" key="5">
    <source>
        <dbReference type="Proteomes" id="UP000584374"/>
    </source>
</evidence>
<dbReference type="Proteomes" id="UP000584374">
    <property type="component" value="Unassembled WGS sequence"/>
</dbReference>
<comment type="caution">
    <text evidence="4">The sequence shown here is derived from an EMBL/GenBank/DDBJ whole genome shotgun (WGS) entry which is preliminary data.</text>
</comment>
<reference evidence="4 5" key="1">
    <citation type="submission" date="2020-08" db="EMBL/GenBank/DDBJ databases">
        <title>Sequencing the genomes of 1000 actinobacteria strains.</title>
        <authorList>
            <person name="Klenk H.-P."/>
        </authorList>
    </citation>
    <scope>NUCLEOTIDE SEQUENCE [LARGE SCALE GENOMIC DNA]</scope>
    <source>
        <strain evidence="4 5">DSM 45584</strain>
    </source>
</reference>
<comment type="similarity">
    <text evidence="1">Belongs to the AB hydrolase superfamily.</text>
</comment>
<evidence type="ECO:0000256" key="1">
    <source>
        <dbReference type="ARBA" id="ARBA00008645"/>
    </source>
</evidence>
<sequence>MVQVSTEPVIVKTPKGALDGDLVVPPPAQAVVLFAHGSGSSRHSPRNRAVAESLQSAGFGTLLLDLLTPEEAKFDQRTHELRFDIELLAGRLVPAIDELNAWSTSTGMPVGLFGASTGAAAALKAAARRPERVGAVVSRGGRPDLGGEALASVHAPTLLIVGGHDREVLNLNRQAAELLTSLPLADVKIEIVPHAGHLFEESGALERVAELAADWFRTYLGAGVERWTGPDGGHWKPPSPRRRPPPT</sequence>
<organism evidence="4 5">
    <name type="scientific">Saccharopolyspora phatthalungensis</name>
    <dbReference type="NCBI Taxonomy" id="664693"/>
    <lineage>
        <taxon>Bacteria</taxon>
        <taxon>Bacillati</taxon>
        <taxon>Actinomycetota</taxon>
        <taxon>Actinomycetes</taxon>
        <taxon>Pseudonocardiales</taxon>
        <taxon>Pseudonocardiaceae</taxon>
        <taxon>Saccharopolyspora</taxon>
    </lineage>
</organism>
<protein>
    <submittedName>
        <fullName evidence="4">Pimeloyl-ACP methyl ester carboxylesterase</fullName>
    </submittedName>
</protein>
<dbReference type="InterPro" id="IPR029058">
    <property type="entry name" value="AB_hydrolase_fold"/>
</dbReference>
<evidence type="ECO:0000256" key="2">
    <source>
        <dbReference type="SAM" id="MobiDB-lite"/>
    </source>
</evidence>
<dbReference type="RefSeq" id="WP_184724946.1">
    <property type="nucleotide sequence ID" value="NZ_JACHIW010000001.1"/>
</dbReference>
<dbReference type="SUPFAM" id="SSF53474">
    <property type="entry name" value="alpha/beta-Hydrolases"/>
    <property type="match status" value="1"/>
</dbReference>
<feature type="domain" description="Dienelactone hydrolase" evidence="3">
    <location>
        <begin position="27"/>
        <end position="207"/>
    </location>
</feature>
<dbReference type="Pfam" id="PF01738">
    <property type="entry name" value="DLH"/>
    <property type="match status" value="1"/>
</dbReference>
<gene>
    <name evidence="4" type="ORF">BJ970_001272</name>
</gene>
<feature type="region of interest" description="Disordered" evidence="2">
    <location>
        <begin position="227"/>
        <end position="247"/>
    </location>
</feature>
<evidence type="ECO:0000313" key="4">
    <source>
        <dbReference type="EMBL" id="MBB5153738.1"/>
    </source>
</evidence>
<dbReference type="Gene3D" id="3.40.50.1820">
    <property type="entry name" value="alpha/beta hydrolase"/>
    <property type="match status" value="1"/>
</dbReference>
<proteinExistence type="inferred from homology"/>
<keyword evidence="5" id="KW-1185">Reference proteome</keyword>
<evidence type="ECO:0000259" key="3">
    <source>
        <dbReference type="Pfam" id="PF01738"/>
    </source>
</evidence>
<dbReference type="InterPro" id="IPR050261">
    <property type="entry name" value="FrsA_esterase"/>
</dbReference>